<dbReference type="InterPro" id="IPR004045">
    <property type="entry name" value="Glutathione_S-Trfase_N"/>
</dbReference>
<dbReference type="OrthoDB" id="4951845at2759"/>
<proteinExistence type="inferred from homology"/>
<dbReference type="InterPro" id="IPR054416">
    <property type="entry name" value="GST_UstS-like_C"/>
</dbReference>
<keyword evidence="4" id="KW-1185">Reference proteome</keyword>
<dbReference type="PANTHER" id="PTHR44051:SF8">
    <property type="entry name" value="GLUTATHIONE S-TRANSFERASE GSTA"/>
    <property type="match status" value="1"/>
</dbReference>
<name>A0A284S4R3_ARMOS</name>
<evidence type="ECO:0000259" key="2">
    <source>
        <dbReference type="PROSITE" id="PS50404"/>
    </source>
</evidence>
<evidence type="ECO:0000313" key="3">
    <source>
        <dbReference type="EMBL" id="SJL16002.1"/>
    </source>
</evidence>
<protein>
    <recommendedName>
        <fullName evidence="2">GST N-terminal domain-containing protein</fullName>
    </recommendedName>
</protein>
<accession>A0A284S4R3</accession>
<dbReference type="PROSITE" id="PS50404">
    <property type="entry name" value="GST_NTER"/>
    <property type="match status" value="1"/>
</dbReference>
<dbReference type="Pfam" id="PF22041">
    <property type="entry name" value="GST_C_7"/>
    <property type="match status" value="1"/>
</dbReference>
<sequence length="508" mass="56721">MLLSSEFSLPEVKYKGAWNSTVELALTMLFGPLSLALHIALAVANPLVGRSEVTALQAAFVGLNTTFYDFHQACNTFAINVDSAHAMAVYDDIRILDSQTVNTSKIVPEHVMSDVDGKWLCDGYTYHTPVILQFMDEVIARKDDFRRVTLVEDVCFLLRTYVTDDRLLRKKLLDATPSKTPSTQSRTMSCPTLTENGSAICTLKGLDVDLAFGEDFISLKHNFQTVNFTSAVCHVLQNLVANSAPFDGKFMAAIPHLTIVSTTIVFYDIPSKLPINAWSPNTWKARYTLNFKGIPYRTEWVEYPDIEGLYKSFGIPASATKKDRVTPYYTLPLLRDSSTGAIISESAAIVEYLEATYPDTPRVIPPGTRALHAAFTAAFESQLKAIGPFCEPAVNAILSPRSEAFFRETREESSGVTIEDMILHGEHRASQFAVVKDNLGKVDKWMTKGHTFVMGETPTFADFTMSAWTFFLRICLGEDSPEWKELSSWHDGRWGKLVKSFEKYEAVV</sequence>
<dbReference type="PANTHER" id="PTHR44051">
    <property type="entry name" value="GLUTATHIONE S-TRANSFERASE-RELATED"/>
    <property type="match status" value="1"/>
</dbReference>
<dbReference type="InterPro" id="IPR036282">
    <property type="entry name" value="Glutathione-S-Trfase_C_sf"/>
</dbReference>
<dbReference type="InterPro" id="IPR036249">
    <property type="entry name" value="Thioredoxin-like_sf"/>
</dbReference>
<dbReference type="EMBL" id="FUEG01000032">
    <property type="protein sequence ID" value="SJL16002.1"/>
    <property type="molecule type" value="Genomic_DNA"/>
</dbReference>
<dbReference type="Gene3D" id="3.40.30.10">
    <property type="entry name" value="Glutaredoxin"/>
    <property type="match status" value="1"/>
</dbReference>
<feature type="domain" description="GST N-terminal" evidence="2">
    <location>
        <begin position="269"/>
        <end position="361"/>
    </location>
</feature>
<organism evidence="3 4">
    <name type="scientific">Armillaria ostoyae</name>
    <name type="common">Armillaria root rot fungus</name>
    <dbReference type="NCBI Taxonomy" id="47428"/>
    <lineage>
        <taxon>Eukaryota</taxon>
        <taxon>Fungi</taxon>
        <taxon>Dikarya</taxon>
        <taxon>Basidiomycota</taxon>
        <taxon>Agaricomycotina</taxon>
        <taxon>Agaricomycetes</taxon>
        <taxon>Agaricomycetidae</taxon>
        <taxon>Agaricales</taxon>
        <taxon>Marasmiineae</taxon>
        <taxon>Physalacriaceae</taxon>
        <taxon>Armillaria</taxon>
    </lineage>
</organism>
<evidence type="ECO:0000256" key="1">
    <source>
        <dbReference type="ARBA" id="ARBA00007409"/>
    </source>
</evidence>
<dbReference type="STRING" id="47428.A0A284S4R3"/>
<dbReference type="SUPFAM" id="SSF52833">
    <property type="entry name" value="Thioredoxin-like"/>
    <property type="match status" value="1"/>
</dbReference>
<dbReference type="Gene3D" id="1.20.1050.10">
    <property type="match status" value="1"/>
</dbReference>
<dbReference type="Proteomes" id="UP000219338">
    <property type="component" value="Unassembled WGS sequence"/>
</dbReference>
<evidence type="ECO:0000313" key="4">
    <source>
        <dbReference type="Proteomes" id="UP000219338"/>
    </source>
</evidence>
<comment type="similarity">
    <text evidence="1">Belongs to the GST superfamily.</text>
</comment>
<reference evidence="4" key="1">
    <citation type="journal article" date="2017" name="Nat. Ecol. Evol.">
        <title>Genome expansion and lineage-specific genetic innovations in the forest pathogenic fungi Armillaria.</title>
        <authorList>
            <person name="Sipos G."/>
            <person name="Prasanna A.N."/>
            <person name="Walter M.C."/>
            <person name="O'Connor E."/>
            <person name="Balint B."/>
            <person name="Krizsan K."/>
            <person name="Kiss B."/>
            <person name="Hess J."/>
            <person name="Varga T."/>
            <person name="Slot J."/>
            <person name="Riley R."/>
            <person name="Boka B."/>
            <person name="Rigling D."/>
            <person name="Barry K."/>
            <person name="Lee J."/>
            <person name="Mihaltcheva S."/>
            <person name="LaButti K."/>
            <person name="Lipzen A."/>
            <person name="Waldron R."/>
            <person name="Moloney N.M."/>
            <person name="Sperisen C."/>
            <person name="Kredics L."/>
            <person name="Vagvoelgyi C."/>
            <person name="Patrignani A."/>
            <person name="Fitzpatrick D."/>
            <person name="Nagy I."/>
            <person name="Doyle S."/>
            <person name="Anderson J.B."/>
            <person name="Grigoriev I.V."/>
            <person name="Gueldener U."/>
            <person name="Muensterkoetter M."/>
            <person name="Nagy L.G."/>
        </authorList>
    </citation>
    <scope>NUCLEOTIDE SEQUENCE [LARGE SCALE GENOMIC DNA]</scope>
    <source>
        <strain evidence="4">C18/9</strain>
    </source>
</reference>
<dbReference type="Pfam" id="PF13409">
    <property type="entry name" value="GST_N_2"/>
    <property type="match status" value="1"/>
</dbReference>
<dbReference type="SUPFAM" id="SSF47616">
    <property type="entry name" value="GST C-terminal domain-like"/>
    <property type="match status" value="1"/>
</dbReference>
<dbReference type="AlphaFoldDB" id="A0A284S4R3"/>
<gene>
    <name evidence="3" type="ORF">ARMOST_19516</name>
</gene>